<accession>A0A1L7WGV8</accession>
<dbReference type="EMBL" id="FJOG01000002">
    <property type="protein sequence ID" value="CZR52014.1"/>
    <property type="molecule type" value="Genomic_DNA"/>
</dbReference>
<name>A0A1L7WGV8_9HELO</name>
<organism evidence="1 2">
    <name type="scientific">Phialocephala subalpina</name>
    <dbReference type="NCBI Taxonomy" id="576137"/>
    <lineage>
        <taxon>Eukaryota</taxon>
        <taxon>Fungi</taxon>
        <taxon>Dikarya</taxon>
        <taxon>Ascomycota</taxon>
        <taxon>Pezizomycotina</taxon>
        <taxon>Leotiomycetes</taxon>
        <taxon>Helotiales</taxon>
        <taxon>Mollisiaceae</taxon>
        <taxon>Phialocephala</taxon>
        <taxon>Phialocephala fortinii species complex</taxon>
    </lineage>
</organism>
<dbReference type="AlphaFoldDB" id="A0A1L7WGV8"/>
<keyword evidence="2" id="KW-1185">Reference proteome</keyword>
<evidence type="ECO:0000313" key="1">
    <source>
        <dbReference type="EMBL" id="CZR52014.1"/>
    </source>
</evidence>
<reference evidence="1 2" key="1">
    <citation type="submission" date="2016-03" db="EMBL/GenBank/DDBJ databases">
        <authorList>
            <person name="Ploux O."/>
        </authorList>
    </citation>
    <scope>NUCLEOTIDE SEQUENCE [LARGE SCALE GENOMIC DNA]</scope>
    <source>
        <strain evidence="1 2">UAMH 11012</strain>
    </source>
</reference>
<evidence type="ECO:0000313" key="2">
    <source>
        <dbReference type="Proteomes" id="UP000184330"/>
    </source>
</evidence>
<sequence>MGTPYSCQDRHPLAWSDSSPLTEFCAPKSDIQWKSGPLGVIRAIKRFPLPSRPSKIGTELSFIFPMVLDARLLMLPLLCMLHCFSTVPQRLEDRSAVSLVDGSVSADPMNHSEVESVRKLSPSCPMIKFILVDGKGGNGSVYYVAADVDSKIVGDSNGQKQRLFQSRLLLNLAASYTDTYV</sequence>
<protein>
    <submittedName>
        <fullName evidence="1">Uncharacterized protein</fullName>
    </submittedName>
</protein>
<gene>
    <name evidence="1" type="ORF">PAC_01891</name>
</gene>
<proteinExistence type="predicted"/>
<dbReference type="Proteomes" id="UP000184330">
    <property type="component" value="Unassembled WGS sequence"/>
</dbReference>